<dbReference type="KEGG" id="sale:EPH95_14840"/>
<dbReference type="InterPro" id="IPR009057">
    <property type="entry name" value="Homeodomain-like_sf"/>
</dbReference>
<dbReference type="PANTHER" id="PTHR30514:SF1">
    <property type="entry name" value="HTH-TYPE TRANSCRIPTIONAL REGULATOR HEXR-RELATED"/>
    <property type="match status" value="1"/>
</dbReference>
<gene>
    <name evidence="6" type="ORF">EPH95_14840</name>
</gene>
<dbReference type="InterPro" id="IPR046348">
    <property type="entry name" value="SIS_dom_sf"/>
</dbReference>
<dbReference type="SUPFAM" id="SSF46689">
    <property type="entry name" value="Homeodomain-like"/>
    <property type="match status" value="1"/>
</dbReference>
<dbReference type="InterPro" id="IPR035472">
    <property type="entry name" value="RpiR-like_SIS"/>
</dbReference>
<keyword evidence="7" id="KW-1185">Reference proteome</keyword>
<proteinExistence type="predicted"/>
<dbReference type="GO" id="GO:0097367">
    <property type="term" value="F:carbohydrate derivative binding"/>
    <property type="evidence" value="ECO:0007669"/>
    <property type="project" value="InterPro"/>
</dbReference>
<dbReference type="Pfam" id="PF01418">
    <property type="entry name" value="HTH_6"/>
    <property type="match status" value="1"/>
</dbReference>
<evidence type="ECO:0000313" key="6">
    <source>
        <dbReference type="EMBL" id="QDI92308.1"/>
    </source>
</evidence>
<dbReference type="Proteomes" id="UP000319756">
    <property type="component" value="Chromosome"/>
</dbReference>
<dbReference type="SUPFAM" id="SSF53697">
    <property type="entry name" value="SIS domain"/>
    <property type="match status" value="1"/>
</dbReference>
<sequence length="278" mass="31014">MNNHGEQLKLTILMEQNKNTFTKSEHKLHQYVLERFEEVLYQSLTEISIACNLGEATVLRFCRKLGFKGYQDFKFSLAQELSSQQKTNNNETYIDKIKSNMTQVIADTHELLDADTLQQGIDKISNADEVIVYGISSSGIAGLDMKNRLMRIGKNIEVVTDPHNQVIRSVSVTDKTVVIAISLTGSTKDIVDAVQEAKKNQATVIAITNYVKSPLSKYSDLILLTSAKENPLDSGSLVSKVSQLFVIDLLCTGIAMTQYEHAQQNKEMIAKSISSKLY</sequence>
<dbReference type="CDD" id="cd05013">
    <property type="entry name" value="SIS_RpiR"/>
    <property type="match status" value="1"/>
</dbReference>
<dbReference type="InterPro" id="IPR036388">
    <property type="entry name" value="WH-like_DNA-bd_sf"/>
</dbReference>
<reference evidence="7" key="1">
    <citation type="submission" date="2019-01" db="EMBL/GenBank/DDBJ databases">
        <title>Genomic analysis of Salicibibacter sp. NKC3-5.</title>
        <authorList>
            <person name="Oh Y.J."/>
        </authorList>
    </citation>
    <scope>NUCLEOTIDE SEQUENCE [LARGE SCALE GENOMIC DNA]</scope>
    <source>
        <strain evidence="7">NKC3-5</strain>
    </source>
</reference>
<dbReference type="Gene3D" id="1.10.10.10">
    <property type="entry name" value="Winged helix-like DNA-binding domain superfamily/Winged helix DNA-binding domain"/>
    <property type="match status" value="1"/>
</dbReference>
<evidence type="ECO:0000256" key="1">
    <source>
        <dbReference type="ARBA" id="ARBA00023015"/>
    </source>
</evidence>
<keyword evidence="3" id="KW-0804">Transcription</keyword>
<dbReference type="InterPro" id="IPR001347">
    <property type="entry name" value="SIS_dom"/>
</dbReference>
<evidence type="ECO:0000256" key="2">
    <source>
        <dbReference type="ARBA" id="ARBA00023125"/>
    </source>
</evidence>
<keyword evidence="2" id="KW-0238">DNA-binding</keyword>
<name>A0A514LKB5_9BACI</name>
<dbReference type="InterPro" id="IPR047640">
    <property type="entry name" value="RpiR-like"/>
</dbReference>
<dbReference type="GO" id="GO:1901135">
    <property type="term" value="P:carbohydrate derivative metabolic process"/>
    <property type="evidence" value="ECO:0007669"/>
    <property type="project" value="InterPro"/>
</dbReference>
<organism evidence="6 7">
    <name type="scientific">Salicibibacter halophilus</name>
    <dbReference type="NCBI Taxonomy" id="2502791"/>
    <lineage>
        <taxon>Bacteria</taxon>
        <taxon>Bacillati</taxon>
        <taxon>Bacillota</taxon>
        <taxon>Bacilli</taxon>
        <taxon>Bacillales</taxon>
        <taxon>Bacillaceae</taxon>
        <taxon>Salicibibacter</taxon>
    </lineage>
</organism>
<dbReference type="PROSITE" id="PS51071">
    <property type="entry name" value="HTH_RPIR"/>
    <property type="match status" value="1"/>
</dbReference>
<keyword evidence="1" id="KW-0805">Transcription regulation</keyword>
<dbReference type="GO" id="GO:0003700">
    <property type="term" value="F:DNA-binding transcription factor activity"/>
    <property type="evidence" value="ECO:0007669"/>
    <property type="project" value="InterPro"/>
</dbReference>
<dbReference type="GO" id="GO:0003677">
    <property type="term" value="F:DNA binding"/>
    <property type="evidence" value="ECO:0007669"/>
    <property type="project" value="UniProtKB-KW"/>
</dbReference>
<dbReference type="OrthoDB" id="3684496at2"/>
<accession>A0A514LKB5</accession>
<evidence type="ECO:0000313" key="7">
    <source>
        <dbReference type="Proteomes" id="UP000319756"/>
    </source>
</evidence>
<dbReference type="Pfam" id="PF01380">
    <property type="entry name" value="SIS"/>
    <property type="match status" value="1"/>
</dbReference>
<dbReference type="InterPro" id="IPR000281">
    <property type="entry name" value="HTH_RpiR"/>
</dbReference>
<feature type="domain" description="HTH rpiR-type" evidence="4">
    <location>
        <begin position="8"/>
        <end position="84"/>
    </location>
</feature>
<dbReference type="Gene3D" id="3.40.50.10490">
    <property type="entry name" value="Glucose-6-phosphate isomerase like protein, domain 1"/>
    <property type="match status" value="1"/>
</dbReference>
<dbReference type="EMBL" id="CP035485">
    <property type="protein sequence ID" value="QDI92308.1"/>
    <property type="molecule type" value="Genomic_DNA"/>
</dbReference>
<dbReference type="PANTHER" id="PTHR30514">
    <property type="entry name" value="GLUCOKINASE"/>
    <property type="match status" value="1"/>
</dbReference>
<dbReference type="AlphaFoldDB" id="A0A514LKB5"/>
<dbReference type="RefSeq" id="WP_142090817.1">
    <property type="nucleotide sequence ID" value="NZ_CP035485.1"/>
</dbReference>
<protein>
    <submittedName>
        <fullName evidence="6">MurR/RpiR family transcriptional regulator</fullName>
    </submittedName>
</protein>
<evidence type="ECO:0000259" key="4">
    <source>
        <dbReference type="PROSITE" id="PS51071"/>
    </source>
</evidence>
<evidence type="ECO:0000256" key="3">
    <source>
        <dbReference type="ARBA" id="ARBA00023163"/>
    </source>
</evidence>
<evidence type="ECO:0000259" key="5">
    <source>
        <dbReference type="PROSITE" id="PS51464"/>
    </source>
</evidence>
<dbReference type="PROSITE" id="PS51464">
    <property type="entry name" value="SIS"/>
    <property type="match status" value="1"/>
</dbReference>
<feature type="domain" description="SIS" evidence="5">
    <location>
        <begin position="120"/>
        <end position="260"/>
    </location>
</feature>